<dbReference type="GO" id="GO:0005886">
    <property type="term" value="C:plasma membrane"/>
    <property type="evidence" value="ECO:0007669"/>
    <property type="project" value="TreeGrafter"/>
</dbReference>
<evidence type="ECO:0000256" key="4">
    <source>
        <dbReference type="ARBA" id="ARBA00023136"/>
    </source>
</evidence>
<dbReference type="CDD" id="cd16914">
    <property type="entry name" value="EcfT"/>
    <property type="match status" value="1"/>
</dbReference>
<evidence type="ECO:0000313" key="6">
    <source>
        <dbReference type="EMBL" id="AZR06554.1"/>
    </source>
</evidence>
<evidence type="ECO:0000313" key="7">
    <source>
        <dbReference type="Proteomes" id="UP000275951"/>
    </source>
</evidence>
<evidence type="ECO:0000256" key="5">
    <source>
        <dbReference type="SAM" id="Phobius"/>
    </source>
</evidence>
<dbReference type="Proteomes" id="UP000275951">
    <property type="component" value="Chromosome"/>
</dbReference>
<protein>
    <submittedName>
        <fullName evidence="6">Energy-coupling factor transporter transmembrane protein EcfT</fullName>
    </submittedName>
</protein>
<evidence type="ECO:0000256" key="2">
    <source>
        <dbReference type="ARBA" id="ARBA00022692"/>
    </source>
</evidence>
<name>A0A3Q9GFH9_9ACTO</name>
<dbReference type="AlphaFoldDB" id="A0A3Q9GFH9"/>
<dbReference type="Pfam" id="PF02361">
    <property type="entry name" value="CbiQ"/>
    <property type="match status" value="1"/>
</dbReference>
<dbReference type="RefSeq" id="WP_108726707.1">
    <property type="nucleotide sequence ID" value="NZ_CP029001.1"/>
</dbReference>
<proteinExistence type="predicted"/>
<keyword evidence="3 5" id="KW-1133">Transmembrane helix</keyword>
<organism evidence="6 7">
    <name type="scientific">Trueperella pyogenes</name>
    <dbReference type="NCBI Taxonomy" id="1661"/>
    <lineage>
        <taxon>Bacteria</taxon>
        <taxon>Bacillati</taxon>
        <taxon>Actinomycetota</taxon>
        <taxon>Actinomycetes</taxon>
        <taxon>Actinomycetales</taxon>
        <taxon>Actinomycetaceae</taxon>
        <taxon>Trueperella</taxon>
    </lineage>
</organism>
<dbReference type="PANTHER" id="PTHR33514:SF1">
    <property type="entry name" value="ABC TRANSPORTER PERMEASE"/>
    <property type="match status" value="1"/>
</dbReference>
<sequence length="276" mass="30466">MANSILGYIERTSPVHRLTGTAKLLIVIALVVAAAITFDARLLLALAFVNLGMWVGARLKLSDMKVVITLVVVFMVLNNLLIYVFAPMYGTELFGTAHVIVDGPGRWKLTQEQVFYQSLVTLKYFAVLPAVLTFVGTTPPSEFAASLNKIGVPYRFAYSVALALRFIPDIQREFTTISLAQQARGLDITRKVSLATRIRNVSRILMPLLLGTFDRIESIAAAMELRGFGREKKRTWIHARAMTLGDWLVLALSVGVVAAAIALIQVNGGRFWNPFL</sequence>
<dbReference type="PANTHER" id="PTHR33514">
    <property type="entry name" value="PROTEIN ABCI12, CHLOROPLASTIC"/>
    <property type="match status" value="1"/>
</dbReference>
<evidence type="ECO:0000256" key="3">
    <source>
        <dbReference type="ARBA" id="ARBA00022989"/>
    </source>
</evidence>
<gene>
    <name evidence="6" type="ORF">EBQ10_04100</name>
</gene>
<evidence type="ECO:0000256" key="1">
    <source>
        <dbReference type="ARBA" id="ARBA00004141"/>
    </source>
</evidence>
<dbReference type="InterPro" id="IPR003339">
    <property type="entry name" value="ABC/ECF_trnsptr_transmembrane"/>
</dbReference>
<accession>A0A3Q9GFH9</accession>
<feature type="transmembrane region" description="Helical" evidence="5">
    <location>
        <begin position="247"/>
        <end position="266"/>
    </location>
</feature>
<dbReference type="EMBL" id="CP033905">
    <property type="protein sequence ID" value="AZR06554.1"/>
    <property type="molecule type" value="Genomic_DNA"/>
</dbReference>
<feature type="transmembrane region" description="Helical" evidence="5">
    <location>
        <begin position="114"/>
        <end position="135"/>
    </location>
</feature>
<reference evidence="6 7" key="1">
    <citation type="submission" date="2018-11" db="EMBL/GenBank/DDBJ databases">
        <title>Multidrug-resistant genes are associated with an 42-kb island TGI1 carrying a complex class 1 integron in a Trueperella pyogenes.</title>
        <authorList>
            <person name="Dong W."/>
        </authorList>
    </citation>
    <scope>NUCLEOTIDE SEQUENCE [LARGE SCALE GENOMIC DNA]</scope>
    <source>
        <strain evidence="6 7">TP4</strain>
    </source>
</reference>
<feature type="transmembrane region" description="Helical" evidence="5">
    <location>
        <begin position="66"/>
        <end position="86"/>
    </location>
</feature>
<feature type="transmembrane region" description="Helical" evidence="5">
    <location>
        <begin position="24"/>
        <end position="54"/>
    </location>
</feature>
<keyword evidence="4 5" id="KW-0472">Membrane</keyword>
<comment type="subcellular location">
    <subcellularLocation>
        <location evidence="1">Membrane</location>
        <topology evidence="1">Multi-pass membrane protein</topology>
    </subcellularLocation>
</comment>
<keyword evidence="2 5" id="KW-0812">Transmembrane</keyword>